<dbReference type="Proteomes" id="UP000001025">
    <property type="component" value="Chromosome"/>
</dbReference>
<dbReference type="InParanoid" id="Q7ULH5"/>
<evidence type="ECO:0000313" key="3">
    <source>
        <dbReference type="Proteomes" id="UP000001025"/>
    </source>
</evidence>
<dbReference type="PATRIC" id="fig|243090.15.peg.4556"/>
<dbReference type="EMBL" id="BX294149">
    <property type="protein sequence ID" value="CAD76302.1"/>
    <property type="molecule type" value="Genomic_DNA"/>
</dbReference>
<dbReference type="OrthoDB" id="9780819at2"/>
<dbReference type="Pfam" id="PF01882">
    <property type="entry name" value="DUF58"/>
    <property type="match status" value="1"/>
</dbReference>
<evidence type="ECO:0000313" key="2">
    <source>
        <dbReference type="EMBL" id="CAD76302.1"/>
    </source>
</evidence>
<dbReference type="HOGENOM" id="CLU_054927_1_0_0"/>
<dbReference type="PANTHER" id="PTHR33608">
    <property type="entry name" value="BLL2464 PROTEIN"/>
    <property type="match status" value="1"/>
</dbReference>
<protein>
    <recommendedName>
        <fullName evidence="1">DUF58 domain-containing protein</fullName>
    </recommendedName>
</protein>
<proteinExistence type="predicted"/>
<accession>Q7ULH5</accession>
<dbReference type="AlphaFoldDB" id="Q7ULH5"/>
<dbReference type="eggNOG" id="COG1721">
    <property type="taxonomic scope" value="Bacteria"/>
</dbReference>
<name>Q7ULH5_RHOBA</name>
<feature type="domain" description="DUF58" evidence="1">
    <location>
        <begin position="63"/>
        <end position="279"/>
    </location>
</feature>
<dbReference type="InterPro" id="IPR002881">
    <property type="entry name" value="DUF58"/>
</dbReference>
<dbReference type="EnsemblBacteria" id="CAD76302">
    <property type="protein sequence ID" value="CAD76302"/>
    <property type="gene ID" value="RB9500"/>
</dbReference>
<dbReference type="STRING" id="243090.RB9500"/>
<evidence type="ECO:0000259" key="1">
    <source>
        <dbReference type="Pfam" id="PF01882"/>
    </source>
</evidence>
<dbReference type="PANTHER" id="PTHR33608:SF12">
    <property type="entry name" value="DUF58 DOMAIN-CONTAINING PROTEIN"/>
    <property type="match status" value="1"/>
</dbReference>
<organism evidence="2 3">
    <name type="scientific">Rhodopirellula baltica (strain DSM 10527 / NCIMB 13988 / SH1)</name>
    <dbReference type="NCBI Taxonomy" id="243090"/>
    <lineage>
        <taxon>Bacteria</taxon>
        <taxon>Pseudomonadati</taxon>
        <taxon>Planctomycetota</taxon>
        <taxon>Planctomycetia</taxon>
        <taxon>Pirellulales</taxon>
        <taxon>Pirellulaceae</taxon>
        <taxon>Rhodopirellula</taxon>
    </lineage>
</organism>
<gene>
    <name evidence="2" type="ordered locus">RB9500</name>
</gene>
<reference evidence="2 3" key="1">
    <citation type="journal article" date="2003" name="Proc. Natl. Acad. Sci. U.S.A.">
        <title>Complete genome sequence of the marine planctomycete Pirellula sp. strain 1.</title>
        <authorList>
            <person name="Gloeckner F.O."/>
            <person name="Kube M."/>
            <person name="Bauer M."/>
            <person name="Teeling H."/>
            <person name="Lombardot T."/>
            <person name="Ludwig W."/>
            <person name="Gade D."/>
            <person name="Beck A."/>
            <person name="Borzym K."/>
            <person name="Heitmann K."/>
            <person name="Rabus R."/>
            <person name="Schlesner H."/>
            <person name="Amann R."/>
            <person name="Reinhardt R."/>
        </authorList>
    </citation>
    <scope>NUCLEOTIDE SEQUENCE [LARGE SCALE GENOMIC DNA]</scope>
    <source>
        <strain evidence="3">DSM 10527 / NCIMB 13988 / SH1</strain>
    </source>
</reference>
<dbReference type="KEGG" id="rba:RB9500"/>
<keyword evidence="3" id="KW-1185">Reference proteome</keyword>
<sequence length="321" mass="35769">MLSIARFERRLPMSARVTVTFQDLLQCKADARGFSLLPRQPVGSLLAGRHASRLRGRGLSFEELRQYRQGDDIRQMDWKATARLRSPHIRVYSEERERPVLMLIDQRTPMFFGSQRAMKSVAAAELAAMGAWRSLASGDRVGGLVFNETEIAEVRPHRSQTRVLHLLHQIVRLNQELAAPSPSPTTPSAAAPITLNQVLENASRIARHDHLVILISDLDGADEETSRLVTRIAAHNDVLVTAVYDPLGIRLTGAPDMLASHGGRTWEIPDHNSFPEDFQAAFGQVLSHWRSVFRSLQIPLMPLSTATPVAEQIRVLFGNTA</sequence>